<proteinExistence type="predicted"/>
<keyword evidence="1" id="KW-1133">Transmembrane helix</keyword>
<dbReference type="Proteomes" id="UP001417504">
    <property type="component" value="Unassembled WGS sequence"/>
</dbReference>
<feature type="transmembrane region" description="Helical" evidence="1">
    <location>
        <begin position="305"/>
        <end position="329"/>
    </location>
</feature>
<dbReference type="InterPro" id="IPR004158">
    <property type="entry name" value="DUF247_pln"/>
</dbReference>
<dbReference type="PANTHER" id="PTHR31170">
    <property type="entry name" value="BNAC04G53230D PROTEIN"/>
    <property type="match status" value="1"/>
</dbReference>
<protein>
    <submittedName>
        <fullName evidence="2">Uncharacterized protein</fullName>
    </submittedName>
</protein>
<dbReference type="EMBL" id="JBBNAE010000006">
    <property type="protein sequence ID" value="KAK9117511.1"/>
    <property type="molecule type" value="Genomic_DNA"/>
</dbReference>
<keyword evidence="3" id="KW-1185">Reference proteome</keyword>
<name>A0AAP0IMN9_9MAGN</name>
<dbReference type="AlphaFoldDB" id="A0AAP0IMN9"/>
<keyword evidence="1" id="KW-0812">Transmembrane</keyword>
<gene>
    <name evidence="2" type="ORF">Sjap_016458</name>
</gene>
<comment type="caution">
    <text evidence="2">The sequence shown here is derived from an EMBL/GenBank/DDBJ whole genome shotgun (WGS) entry which is preliminary data.</text>
</comment>
<dbReference type="Pfam" id="PF03140">
    <property type="entry name" value="DUF247"/>
    <property type="match status" value="1"/>
</dbReference>
<accession>A0AAP0IMN9</accession>
<evidence type="ECO:0000313" key="3">
    <source>
        <dbReference type="Proteomes" id="UP001417504"/>
    </source>
</evidence>
<evidence type="ECO:0000313" key="2">
    <source>
        <dbReference type="EMBL" id="KAK9117511.1"/>
    </source>
</evidence>
<sequence length="335" mass="38506">MTIIANDDVAIDVETANRNLAKSIESRIQSHPLSKSCIYRVPEKLRSKAEAELRRDLLLLENQIPFIVLEKLLNLTSEKYDIHKIIKPFFNGILPASVQDDRAAAPNYGKHLLDLLRSYLILSSNPLECYDEELTKTLQFYDWEPTKCATDISEAGVKFKTSTRYGNYGLFDIKFDNGALEIPPFRFGESVTVLFRNLIALEQCQGHQHLVTSYVFLLHGLLKSPDDVKLLRPSMIVGRLAIDDQTVVNEVKNLCKGVVLNEFYYKSLCHGVNAYCRTDCWRKCKATWERDYLKPLRRDYFNTPWAFVSFAAAVILLLLTTIQTLYSLLSYYLRL</sequence>
<organism evidence="2 3">
    <name type="scientific">Stephania japonica</name>
    <dbReference type="NCBI Taxonomy" id="461633"/>
    <lineage>
        <taxon>Eukaryota</taxon>
        <taxon>Viridiplantae</taxon>
        <taxon>Streptophyta</taxon>
        <taxon>Embryophyta</taxon>
        <taxon>Tracheophyta</taxon>
        <taxon>Spermatophyta</taxon>
        <taxon>Magnoliopsida</taxon>
        <taxon>Ranunculales</taxon>
        <taxon>Menispermaceae</taxon>
        <taxon>Menispermoideae</taxon>
        <taxon>Cissampelideae</taxon>
        <taxon>Stephania</taxon>
    </lineage>
</organism>
<reference evidence="2 3" key="1">
    <citation type="submission" date="2024-01" db="EMBL/GenBank/DDBJ databases">
        <title>Genome assemblies of Stephania.</title>
        <authorList>
            <person name="Yang L."/>
        </authorList>
    </citation>
    <scope>NUCLEOTIDE SEQUENCE [LARGE SCALE GENOMIC DNA]</scope>
    <source>
        <strain evidence="2">QJT</strain>
        <tissue evidence="2">Leaf</tissue>
    </source>
</reference>
<dbReference type="PANTHER" id="PTHR31170:SF17">
    <property type="match status" value="1"/>
</dbReference>
<keyword evidence="1" id="KW-0472">Membrane</keyword>
<evidence type="ECO:0000256" key="1">
    <source>
        <dbReference type="SAM" id="Phobius"/>
    </source>
</evidence>